<keyword evidence="2" id="KW-1185">Reference proteome</keyword>
<dbReference type="EMBL" id="ML208742">
    <property type="protein sequence ID" value="TFK60695.1"/>
    <property type="molecule type" value="Genomic_DNA"/>
</dbReference>
<evidence type="ECO:0000313" key="1">
    <source>
        <dbReference type="EMBL" id="TFK60695.1"/>
    </source>
</evidence>
<gene>
    <name evidence="1" type="ORF">BDN72DRAFT_938193</name>
</gene>
<protein>
    <submittedName>
        <fullName evidence="1">Uncharacterized protein</fullName>
    </submittedName>
</protein>
<organism evidence="1 2">
    <name type="scientific">Pluteus cervinus</name>
    <dbReference type="NCBI Taxonomy" id="181527"/>
    <lineage>
        <taxon>Eukaryota</taxon>
        <taxon>Fungi</taxon>
        <taxon>Dikarya</taxon>
        <taxon>Basidiomycota</taxon>
        <taxon>Agaricomycotina</taxon>
        <taxon>Agaricomycetes</taxon>
        <taxon>Agaricomycetidae</taxon>
        <taxon>Agaricales</taxon>
        <taxon>Pluteineae</taxon>
        <taxon>Pluteaceae</taxon>
        <taxon>Pluteus</taxon>
    </lineage>
</organism>
<accession>A0ACD3A5L2</accession>
<reference evidence="1 2" key="1">
    <citation type="journal article" date="2019" name="Nat. Ecol. Evol.">
        <title>Megaphylogeny resolves global patterns of mushroom evolution.</title>
        <authorList>
            <person name="Varga T."/>
            <person name="Krizsan K."/>
            <person name="Foldi C."/>
            <person name="Dima B."/>
            <person name="Sanchez-Garcia M."/>
            <person name="Sanchez-Ramirez S."/>
            <person name="Szollosi G.J."/>
            <person name="Szarkandi J.G."/>
            <person name="Papp V."/>
            <person name="Albert L."/>
            <person name="Andreopoulos W."/>
            <person name="Angelini C."/>
            <person name="Antonin V."/>
            <person name="Barry K.W."/>
            <person name="Bougher N.L."/>
            <person name="Buchanan P."/>
            <person name="Buyck B."/>
            <person name="Bense V."/>
            <person name="Catcheside P."/>
            <person name="Chovatia M."/>
            <person name="Cooper J."/>
            <person name="Damon W."/>
            <person name="Desjardin D."/>
            <person name="Finy P."/>
            <person name="Geml J."/>
            <person name="Haridas S."/>
            <person name="Hughes K."/>
            <person name="Justo A."/>
            <person name="Karasinski D."/>
            <person name="Kautmanova I."/>
            <person name="Kiss B."/>
            <person name="Kocsube S."/>
            <person name="Kotiranta H."/>
            <person name="LaButti K.M."/>
            <person name="Lechner B.E."/>
            <person name="Liimatainen K."/>
            <person name="Lipzen A."/>
            <person name="Lukacs Z."/>
            <person name="Mihaltcheva S."/>
            <person name="Morgado L.N."/>
            <person name="Niskanen T."/>
            <person name="Noordeloos M.E."/>
            <person name="Ohm R.A."/>
            <person name="Ortiz-Santana B."/>
            <person name="Ovrebo C."/>
            <person name="Racz N."/>
            <person name="Riley R."/>
            <person name="Savchenko A."/>
            <person name="Shiryaev A."/>
            <person name="Soop K."/>
            <person name="Spirin V."/>
            <person name="Szebenyi C."/>
            <person name="Tomsovsky M."/>
            <person name="Tulloss R.E."/>
            <person name="Uehling J."/>
            <person name="Grigoriev I.V."/>
            <person name="Vagvolgyi C."/>
            <person name="Papp T."/>
            <person name="Martin F.M."/>
            <person name="Miettinen O."/>
            <person name="Hibbett D.S."/>
            <person name="Nagy L.G."/>
        </authorList>
    </citation>
    <scope>NUCLEOTIDE SEQUENCE [LARGE SCALE GENOMIC DNA]</scope>
    <source>
        <strain evidence="1 2">NL-1719</strain>
    </source>
</reference>
<dbReference type="Proteomes" id="UP000308600">
    <property type="component" value="Unassembled WGS sequence"/>
</dbReference>
<evidence type="ECO:0000313" key="2">
    <source>
        <dbReference type="Proteomes" id="UP000308600"/>
    </source>
</evidence>
<sequence length="258" mass="29540">ILHSDCGQRVSYIGRDLWPQSFYISACQPLVVSKPAVDYLSVRPIFEMLPHLPMETLVLSGNSVDDNTSVLLADLDKPGTIKRLEVIQVFIPAFTSIIHNQNQRIREVVNLKDVRDIGKKMGSGMKAQCRSILTFHKLNVLEYYGDYKADVNGLGMFPEVYEEAVEDEINPWWCATVLSDKNGRFSRRYFDVLGEWLKWRRAVGLGVREVVFNNMNIPPKTYLERLCRGVHIECVDATHVIDPKRRMKVLSFEPNPNA</sequence>
<proteinExistence type="predicted"/>
<feature type="non-terminal residue" evidence="1">
    <location>
        <position position="1"/>
    </location>
</feature>
<name>A0ACD3A5L2_9AGAR</name>